<evidence type="ECO:0000256" key="1">
    <source>
        <dbReference type="SAM" id="MobiDB-lite"/>
    </source>
</evidence>
<dbReference type="RefSeq" id="WP_112707354.1">
    <property type="nucleotide sequence ID" value="NZ_QMEU01000007.1"/>
</dbReference>
<proteinExistence type="predicted"/>
<accession>A0A329KTU3</accession>
<protein>
    <submittedName>
        <fullName evidence="2">Uncharacterized protein</fullName>
    </submittedName>
</protein>
<reference evidence="2 3" key="1">
    <citation type="submission" date="2018-06" db="EMBL/GenBank/DDBJ databases">
        <title>NTM in soil in Japan.</title>
        <authorList>
            <person name="Ohya K."/>
        </authorList>
    </citation>
    <scope>NUCLEOTIDE SEQUENCE [LARGE SCALE GENOMIC DNA]</scope>
    <source>
        <strain evidence="2 3">GF76</strain>
    </source>
</reference>
<feature type="region of interest" description="Disordered" evidence="1">
    <location>
        <begin position="127"/>
        <end position="150"/>
    </location>
</feature>
<comment type="caution">
    <text evidence="2">The sequence shown here is derived from an EMBL/GenBank/DDBJ whole genome shotgun (WGS) entry which is preliminary data.</text>
</comment>
<organism evidence="2 3">
    <name type="scientific">Mycobacterium colombiense</name>
    <dbReference type="NCBI Taxonomy" id="339268"/>
    <lineage>
        <taxon>Bacteria</taxon>
        <taxon>Bacillati</taxon>
        <taxon>Actinomycetota</taxon>
        <taxon>Actinomycetes</taxon>
        <taxon>Mycobacteriales</taxon>
        <taxon>Mycobacteriaceae</taxon>
        <taxon>Mycobacterium</taxon>
        <taxon>Mycobacterium avium complex (MAC)</taxon>
    </lineage>
</organism>
<dbReference type="AlphaFoldDB" id="A0A329KTU3"/>
<dbReference type="EMBL" id="QMEU01000007">
    <property type="protein sequence ID" value="RAU98780.1"/>
    <property type="molecule type" value="Genomic_DNA"/>
</dbReference>
<evidence type="ECO:0000313" key="2">
    <source>
        <dbReference type="EMBL" id="RAU98780.1"/>
    </source>
</evidence>
<gene>
    <name evidence="2" type="ORF">DQP58_04835</name>
</gene>
<dbReference type="Proteomes" id="UP000250347">
    <property type="component" value="Unassembled WGS sequence"/>
</dbReference>
<evidence type="ECO:0000313" key="3">
    <source>
        <dbReference type="Proteomes" id="UP000250347"/>
    </source>
</evidence>
<name>A0A329KTU3_9MYCO</name>
<sequence>MDEYQYEWGHATVAYPDWVGTAQLDQKLTGPVDIYDLTGVDRDEWLIIGLDFGGGETGMHTPHVIAVRKSELAERRIYEMPNIRAADIQIHGVEPFELLQRITHLLDMRFRIRSVRDATITITELLDVPPQDEPDDVAPDEPAPAEPEPADPLTLAAQVMTQADKLQPKAFERGYNISFNVSGEFGSGEDPVAEYVVWRIDQRPDNNNGRSFSSAQAVQNYLTELAQLPRYRLDLLGDPQVREETDSEQPFSVITDTVSGSEFYVRIMDIEASTELFMHAEEPPGGSWVLDNP</sequence>
<feature type="compositionally biased region" description="Acidic residues" evidence="1">
    <location>
        <begin position="130"/>
        <end position="139"/>
    </location>
</feature>